<keyword evidence="12" id="KW-1185">Reference proteome</keyword>
<dbReference type="EMBL" id="JAODUO010001679">
    <property type="protein sequence ID" value="KAK2159965.1"/>
    <property type="molecule type" value="Genomic_DNA"/>
</dbReference>
<feature type="binding site" evidence="8">
    <location>
        <position position="257"/>
    </location>
    <ligand>
        <name>Mn(2+)</name>
        <dbReference type="ChEBI" id="CHEBI:29035"/>
    </ligand>
</feature>
<comment type="similarity">
    <text evidence="2">Belongs to the FAM20 family.</text>
</comment>
<protein>
    <recommendedName>
        <fullName evidence="10">FAM20 C-terminal domain-containing protein</fullName>
    </recommendedName>
</protein>
<dbReference type="GO" id="GO:0016773">
    <property type="term" value="F:phosphotransferase activity, alcohol group as acceptor"/>
    <property type="evidence" value="ECO:0007669"/>
    <property type="project" value="TreeGrafter"/>
</dbReference>
<feature type="domain" description="FAM20 C-terminal" evidence="10">
    <location>
        <begin position="217"/>
        <end position="339"/>
    </location>
</feature>
<feature type="binding site" evidence="7">
    <location>
        <position position="137"/>
    </location>
    <ligand>
        <name>ATP</name>
        <dbReference type="ChEBI" id="CHEBI:30616"/>
    </ligand>
</feature>
<feature type="region of interest" description="Disordered" evidence="9">
    <location>
        <begin position="14"/>
        <end position="48"/>
    </location>
</feature>
<dbReference type="GO" id="GO:0005794">
    <property type="term" value="C:Golgi apparatus"/>
    <property type="evidence" value="ECO:0007669"/>
    <property type="project" value="UniProtKB-SubCell"/>
</dbReference>
<feature type="binding site" evidence="7">
    <location>
        <position position="155"/>
    </location>
    <ligand>
        <name>ATP</name>
        <dbReference type="ChEBI" id="CHEBI:30616"/>
    </ligand>
</feature>
<comment type="caution">
    <text evidence="11">The sequence shown here is derived from an EMBL/GenBank/DDBJ whole genome shotgun (WGS) entry which is preliminary data.</text>
</comment>
<evidence type="ECO:0000313" key="12">
    <source>
        <dbReference type="Proteomes" id="UP001209878"/>
    </source>
</evidence>
<evidence type="ECO:0000256" key="5">
    <source>
        <dbReference type="ARBA" id="ARBA00023180"/>
    </source>
</evidence>
<gene>
    <name evidence="11" type="ORF">NP493_1680g00012</name>
</gene>
<feature type="binding site" evidence="8">
    <location>
        <position position="155"/>
    </location>
    <ligand>
        <name>Mn(2+)</name>
        <dbReference type="ChEBI" id="CHEBI:29035"/>
    </ligand>
</feature>
<dbReference type="Proteomes" id="UP001209878">
    <property type="component" value="Unassembled WGS sequence"/>
</dbReference>
<evidence type="ECO:0000256" key="9">
    <source>
        <dbReference type="SAM" id="MobiDB-lite"/>
    </source>
</evidence>
<feature type="binding site" evidence="7">
    <location>
        <position position="257"/>
    </location>
    <ligand>
        <name>ATP</name>
        <dbReference type="ChEBI" id="CHEBI:30616"/>
    </ligand>
</feature>
<feature type="active site" evidence="6">
    <location>
        <position position="238"/>
    </location>
</feature>
<evidence type="ECO:0000256" key="8">
    <source>
        <dbReference type="PIRSR" id="PIRSR624869-3"/>
    </source>
</evidence>
<name>A0AAD9JWF6_RIDPI</name>
<keyword evidence="4" id="KW-1015">Disulfide bond</keyword>
<keyword evidence="8" id="KW-0479">Metal-binding</keyword>
<keyword evidence="7" id="KW-0067">ATP-binding</keyword>
<comment type="cofactor">
    <cofactor evidence="8">
        <name>Mn(2+)</name>
        <dbReference type="ChEBI" id="CHEBI:29035"/>
    </cofactor>
</comment>
<evidence type="ECO:0000256" key="2">
    <source>
        <dbReference type="ARBA" id="ARBA00006557"/>
    </source>
</evidence>
<dbReference type="AlphaFoldDB" id="A0AAD9JWF6"/>
<evidence type="ECO:0000256" key="7">
    <source>
        <dbReference type="PIRSR" id="PIRSR624869-2"/>
    </source>
</evidence>
<comment type="subcellular location">
    <subcellularLocation>
        <location evidence="1">Golgi apparatus</location>
    </subcellularLocation>
</comment>
<keyword evidence="3" id="KW-0333">Golgi apparatus</keyword>
<keyword evidence="7" id="KW-0547">Nucleotide-binding</keyword>
<dbReference type="InterPro" id="IPR024869">
    <property type="entry name" value="FAM20"/>
</dbReference>
<sequence>MWFGLSQEYPAAVMKGDSTSRHTGSGHARRVSRFDGIQGRDDTMNSTGVKRNIADNSTAFWAHVASIATNRYLYPAEFDIDVVLHRLATAKITEAQLFSQDDPDVNFGQTLAGGSVDYGSTHKWLLHLDGGQLVIFKPMWYGRNVSRAHWYDGFELHTSEIAAFHLDRCYYCERDVTTCTSNGLLEGVMIYFVTGVAKTTDSPWSIRNYYSVFPSRDDHVLLDLVEMAILDYLSYHVDSKYYRITNGPGTGLMIHLDHGRSFMSYYKDDDISLLPLVQCCRLRRAAWSRLQKLGKGKLGRVLKVQLSFDPVSRSPLLSDGHFLALQRRLKHISALVHDTSNTGCGHRRDLRSILGIWSSNAVIANDNMSARCDTEPLPQRVQRMRLSMFGHVLRMREDSLA</sequence>
<proteinExistence type="inferred from homology"/>
<dbReference type="Pfam" id="PF06702">
    <property type="entry name" value="Fam20C"/>
    <property type="match status" value="1"/>
</dbReference>
<dbReference type="PANTHER" id="PTHR12450">
    <property type="entry name" value="DENTIN MATRIX PROTEIN 4 PROTEIN FAM20"/>
    <property type="match status" value="1"/>
</dbReference>
<evidence type="ECO:0000256" key="3">
    <source>
        <dbReference type="ARBA" id="ARBA00023034"/>
    </source>
</evidence>
<keyword evidence="5" id="KW-0325">Glycoprotein</keyword>
<evidence type="ECO:0000256" key="6">
    <source>
        <dbReference type="PIRSR" id="PIRSR624869-1"/>
    </source>
</evidence>
<accession>A0AAD9JWF6</accession>
<dbReference type="GO" id="GO:0046872">
    <property type="term" value="F:metal ion binding"/>
    <property type="evidence" value="ECO:0007669"/>
    <property type="project" value="UniProtKB-KW"/>
</dbReference>
<dbReference type="GO" id="GO:0005524">
    <property type="term" value="F:ATP binding"/>
    <property type="evidence" value="ECO:0007669"/>
    <property type="project" value="UniProtKB-KW"/>
</dbReference>
<dbReference type="InterPro" id="IPR009581">
    <property type="entry name" value="FAM20_C"/>
</dbReference>
<reference evidence="11" key="1">
    <citation type="journal article" date="2023" name="Mol. Biol. Evol.">
        <title>Third-Generation Sequencing Reveals the Adaptive Role of the Epigenome in Three Deep-Sea Polychaetes.</title>
        <authorList>
            <person name="Perez M."/>
            <person name="Aroh O."/>
            <person name="Sun Y."/>
            <person name="Lan Y."/>
            <person name="Juniper S.K."/>
            <person name="Young C.R."/>
            <person name="Angers B."/>
            <person name="Qian P.Y."/>
        </authorList>
    </citation>
    <scope>NUCLEOTIDE SEQUENCE</scope>
    <source>
        <strain evidence="11">R07B-5</strain>
    </source>
</reference>
<evidence type="ECO:0000256" key="1">
    <source>
        <dbReference type="ARBA" id="ARBA00004555"/>
    </source>
</evidence>
<feature type="binding site" evidence="7">
    <location>
        <begin position="190"/>
        <end position="193"/>
    </location>
    <ligand>
        <name>ATP</name>
        <dbReference type="ChEBI" id="CHEBI:30616"/>
    </ligand>
</feature>
<organism evidence="11 12">
    <name type="scientific">Ridgeia piscesae</name>
    <name type="common">Tubeworm</name>
    <dbReference type="NCBI Taxonomy" id="27915"/>
    <lineage>
        <taxon>Eukaryota</taxon>
        <taxon>Metazoa</taxon>
        <taxon>Spiralia</taxon>
        <taxon>Lophotrochozoa</taxon>
        <taxon>Annelida</taxon>
        <taxon>Polychaeta</taxon>
        <taxon>Sedentaria</taxon>
        <taxon>Canalipalpata</taxon>
        <taxon>Sabellida</taxon>
        <taxon>Siboglinidae</taxon>
        <taxon>Ridgeia</taxon>
    </lineage>
</organism>
<keyword evidence="8" id="KW-0464">Manganese</keyword>
<evidence type="ECO:0000313" key="11">
    <source>
        <dbReference type="EMBL" id="KAK2159965.1"/>
    </source>
</evidence>
<evidence type="ECO:0000259" key="10">
    <source>
        <dbReference type="Pfam" id="PF06702"/>
    </source>
</evidence>
<dbReference type="PANTHER" id="PTHR12450:SF22">
    <property type="entry name" value="EXTRACELLULAR SERINE_THREONINE PROTEIN CG31145"/>
    <property type="match status" value="1"/>
</dbReference>
<evidence type="ECO:0000256" key="4">
    <source>
        <dbReference type="ARBA" id="ARBA00023157"/>
    </source>
</evidence>